<proteinExistence type="predicted"/>
<dbReference type="OrthoDB" id="8541463at2"/>
<dbReference type="RefSeq" id="WP_126717917.1">
    <property type="nucleotide sequence ID" value="NZ_RWJF01000001.1"/>
</dbReference>
<name>A0A429V7Z4_9SPHN</name>
<organism evidence="2 3">
    <name type="scientific">Sphingomonas ginkgonis</name>
    <dbReference type="NCBI Taxonomy" id="2315330"/>
    <lineage>
        <taxon>Bacteria</taxon>
        <taxon>Pseudomonadati</taxon>
        <taxon>Pseudomonadota</taxon>
        <taxon>Alphaproteobacteria</taxon>
        <taxon>Sphingomonadales</taxon>
        <taxon>Sphingomonadaceae</taxon>
        <taxon>Sphingomonas</taxon>
    </lineage>
</organism>
<evidence type="ECO:0008006" key="4">
    <source>
        <dbReference type="Google" id="ProtNLM"/>
    </source>
</evidence>
<dbReference type="Proteomes" id="UP000274661">
    <property type="component" value="Unassembled WGS sequence"/>
</dbReference>
<keyword evidence="1" id="KW-0812">Transmembrane</keyword>
<dbReference type="AlphaFoldDB" id="A0A429V7Z4"/>
<evidence type="ECO:0000256" key="1">
    <source>
        <dbReference type="SAM" id="Phobius"/>
    </source>
</evidence>
<keyword evidence="3" id="KW-1185">Reference proteome</keyword>
<keyword evidence="1" id="KW-0472">Membrane</keyword>
<sequence>MIAGDPPLAGRLRRLRKPPDEADLTDALSRYVLARPAAWLAEDAAELGVGPGAVTAAATLLALLAAGLFWAGIFWFGLIAAFLFALLERLGRAMTLRSGEPDRVAPWLLEVVHLPLWWWGWAHGLAGSATPVEPVLLACLFWVTVAAYGMDRLVELLFRGRHGVGIDAWRPLDSRFRLIAAGRNIDLLILFVALAAGRPDLGFELVAFWSLVSLIVHGLRFAQANARADRGRKIIAWRA</sequence>
<reference evidence="2 3" key="1">
    <citation type="submission" date="2018-12" db="EMBL/GenBank/DDBJ databases">
        <title>Sphingomonas sp. HMF7854 Genome sequencing and assembly.</title>
        <authorList>
            <person name="Cha I."/>
            <person name="Kang H."/>
            <person name="Kim H."/>
            <person name="Kang J."/>
            <person name="Joh K."/>
        </authorList>
    </citation>
    <scope>NUCLEOTIDE SEQUENCE [LARGE SCALE GENOMIC DNA]</scope>
    <source>
        <strain evidence="2 3">HMF7854</strain>
    </source>
</reference>
<comment type="caution">
    <text evidence="2">The sequence shown here is derived from an EMBL/GenBank/DDBJ whole genome shotgun (WGS) entry which is preliminary data.</text>
</comment>
<protein>
    <recommendedName>
        <fullName evidence="4">CDP-alcohol phosphatidyltransferase family protein</fullName>
    </recommendedName>
</protein>
<evidence type="ECO:0000313" key="3">
    <source>
        <dbReference type="Proteomes" id="UP000274661"/>
    </source>
</evidence>
<gene>
    <name evidence="2" type="ORF">HMF7854_04025</name>
</gene>
<feature type="transmembrane region" description="Helical" evidence="1">
    <location>
        <begin position="201"/>
        <end position="222"/>
    </location>
</feature>
<accession>A0A429V7Z4</accession>
<feature type="transmembrane region" description="Helical" evidence="1">
    <location>
        <begin position="175"/>
        <end position="195"/>
    </location>
</feature>
<dbReference type="EMBL" id="RWJF01000001">
    <property type="protein sequence ID" value="RST30083.1"/>
    <property type="molecule type" value="Genomic_DNA"/>
</dbReference>
<feature type="transmembrane region" description="Helical" evidence="1">
    <location>
        <begin position="60"/>
        <end position="84"/>
    </location>
</feature>
<evidence type="ECO:0000313" key="2">
    <source>
        <dbReference type="EMBL" id="RST30083.1"/>
    </source>
</evidence>
<keyword evidence="1" id="KW-1133">Transmembrane helix</keyword>